<dbReference type="Gene3D" id="2.40.40.10">
    <property type="entry name" value="RlpA-like domain"/>
    <property type="match status" value="1"/>
</dbReference>
<proteinExistence type="predicted"/>
<evidence type="ECO:0000313" key="4">
    <source>
        <dbReference type="EMBL" id="SHE41586.1"/>
    </source>
</evidence>
<accession>A0A1M4TAR2</accession>
<dbReference type="InterPro" id="IPR051933">
    <property type="entry name" value="Resuscitation_pf_RpfB"/>
</dbReference>
<reference evidence="4 5" key="1">
    <citation type="submission" date="2016-11" db="EMBL/GenBank/DDBJ databases">
        <authorList>
            <person name="Jaros S."/>
            <person name="Januszkiewicz K."/>
            <person name="Wedrychowicz H."/>
        </authorList>
    </citation>
    <scope>NUCLEOTIDE SEQUENCE [LARGE SCALE GENOMIC DNA]</scope>
    <source>
        <strain evidence="4 5">DSM 2631</strain>
    </source>
</reference>
<feature type="domain" description="G5" evidence="3">
    <location>
        <begin position="150"/>
        <end position="230"/>
    </location>
</feature>
<dbReference type="SUPFAM" id="SSF50685">
    <property type="entry name" value="Barwin-like endoglucanases"/>
    <property type="match status" value="1"/>
</dbReference>
<dbReference type="EMBL" id="FQVM01000002">
    <property type="protein sequence ID" value="SHE41586.1"/>
    <property type="molecule type" value="Genomic_DNA"/>
</dbReference>
<organism evidence="4 5">
    <name type="scientific">Clostridium fallax</name>
    <dbReference type="NCBI Taxonomy" id="1533"/>
    <lineage>
        <taxon>Bacteria</taxon>
        <taxon>Bacillati</taxon>
        <taxon>Bacillota</taxon>
        <taxon>Clostridia</taxon>
        <taxon>Eubacteriales</taxon>
        <taxon>Clostridiaceae</taxon>
        <taxon>Clostridium</taxon>
    </lineage>
</organism>
<dbReference type="PROSITE" id="PS51109">
    <property type="entry name" value="G5"/>
    <property type="match status" value="1"/>
</dbReference>
<gene>
    <name evidence="4" type="ORF">SAMN05443638_102103</name>
</gene>
<dbReference type="InterPro" id="IPR007137">
    <property type="entry name" value="DUF348"/>
</dbReference>
<name>A0A1M4TAR2_9CLOT</name>
<dbReference type="GO" id="GO:0004553">
    <property type="term" value="F:hydrolase activity, hydrolyzing O-glycosyl compounds"/>
    <property type="evidence" value="ECO:0007669"/>
    <property type="project" value="InterPro"/>
</dbReference>
<dbReference type="Pfam" id="PF07501">
    <property type="entry name" value="G5"/>
    <property type="match status" value="1"/>
</dbReference>
<dbReference type="RefSeq" id="WP_072892518.1">
    <property type="nucleotide sequence ID" value="NZ_FQVM01000002.1"/>
</dbReference>
<dbReference type="Pfam" id="PF06725">
    <property type="entry name" value="3D"/>
    <property type="match status" value="1"/>
</dbReference>
<keyword evidence="5" id="KW-1185">Reference proteome</keyword>
<dbReference type="STRING" id="1533.SAMN05443638_102103"/>
<keyword evidence="1" id="KW-0732">Signal</keyword>
<dbReference type="SMART" id="SM01208">
    <property type="entry name" value="G5"/>
    <property type="match status" value="1"/>
</dbReference>
<dbReference type="PANTHER" id="PTHR39160">
    <property type="entry name" value="CELL WALL-BINDING PROTEIN YOCH"/>
    <property type="match status" value="1"/>
</dbReference>
<keyword evidence="2" id="KW-1133">Transmembrane helix</keyword>
<sequence length="339" mass="37140">MKEKLKNILRNNFVSSPKGKVVIGLLVITVLVITIFSMKKTLIVSIDGEEQSINTFKGTVQGALSHNNIVLEDKDKIEPGLSSKVTKGSKIEIKRAVPIKVAVDNKVLEINTAENNVNDLLVAEGIKLNSEDKVTPALEENISKGMEVYIVRVNSEVVKENEVIDYETEVENDDTLEKSVTKTIQEGVPGEKEITYKVVYEDGQEVSRETINEEVIKEPVKKVVKKGTLETLALSRGGNVTYKKKMSVVATAYSGHTITATGNVPKRNPGGLSTIAVDPRVIPLGTKVYVEGYGYAVAHDTGGAIKNNKIDLFMNSSNEAYSWGVRSVNLYIVAYPGQW</sequence>
<dbReference type="InterPro" id="IPR011098">
    <property type="entry name" value="G5_dom"/>
</dbReference>
<dbReference type="InterPro" id="IPR036908">
    <property type="entry name" value="RlpA-like_sf"/>
</dbReference>
<dbReference type="Proteomes" id="UP000184035">
    <property type="component" value="Unassembled WGS sequence"/>
</dbReference>
<dbReference type="AlphaFoldDB" id="A0A1M4TAR2"/>
<dbReference type="PANTHER" id="PTHR39160:SF4">
    <property type="entry name" value="RESUSCITATION-PROMOTING FACTOR RPFB"/>
    <property type="match status" value="1"/>
</dbReference>
<protein>
    <submittedName>
        <fullName evidence="4">Uncharacterized conserved protein YabE, contains G5 and tandem DUF348 domains</fullName>
    </submittedName>
</protein>
<keyword evidence="2" id="KW-0812">Transmembrane</keyword>
<dbReference type="InterPro" id="IPR010611">
    <property type="entry name" value="3D_dom"/>
</dbReference>
<dbReference type="Pfam" id="PF03990">
    <property type="entry name" value="DUF348"/>
    <property type="match status" value="2"/>
</dbReference>
<evidence type="ECO:0000256" key="2">
    <source>
        <dbReference type="SAM" id="Phobius"/>
    </source>
</evidence>
<dbReference type="GO" id="GO:0019867">
    <property type="term" value="C:outer membrane"/>
    <property type="evidence" value="ECO:0007669"/>
    <property type="project" value="InterPro"/>
</dbReference>
<evidence type="ECO:0000256" key="1">
    <source>
        <dbReference type="ARBA" id="ARBA00022729"/>
    </source>
</evidence>
<dbReference type="CDD" id="cd14667">
    <property type="entry name" value="3D_containing_proteins"/>
    <property type="match status" value="1"/>
</dbReference>
<keyword evidence="2" id="KW-0472">Membrane</keyword>
<dbReference type="GO" id="GO:0009254">
    <property type="term" value="P:peptidoglycan turnover"/>
    <property type="evidence" value="ECO:0007669"/>
    <property type="project" value="InterPro"/>
</dbReference>
<evidence type="ECO:0000259" key="3">
    <source>
        <dbReference type="PROSITE" id="PS51109"/>
    </source>
</evidence>
<feature type="transmembrane region" description="Helical" evidence="2">
    <location>
        <begin position="21"/>
        <end position="38"/>
    </location>
</feature>
<dbReference type="Gene3D" id="2.20.230.10">
    <property type="entry name" value="Resuscitation-promoting factor rpfb"/>
    <property type="match status" value="1"/>
</dbReference>
<dbReference type="OrthoDB" id="9798935at2"/>
<evidence type="ECO:0000313" key="5">
    <source>
        <dbReference type="Proteomes" id="UP000184035"/>
    </source>
</evidence>
<dbReference type="InterPro" id="IPR059180">
    <property type="entry name" value="3D_YorM"/>
</dbReference>